<protein>
    <recommendedName>
        <fullName evidence="3">Tetratricopeptide repeat protein</fullName>
    </recommendedName>
</protein>
<evidence type="ECO:0008006" key="3">
    <source>
        <dbReference type="Google" id="ProtNLM"/>
    </source>
</evidence>
<gene>
    <name evidence="1" type="ORF">ACIO7M_20150</name>
</gene>
<accession>A0ABW8EJK1</accession>
<dbReference type="EMBL" id="JBIUYY010000008">
    <property type="protein sequence ID" value="MFJ2823410.1"/>
    <property type="molecule type" value="Genomic_DNA"/>
</dbReference>
<dbReference type="RefSeq" id="WP_402382858.1">
    <property type="nucleotide sequence ID" value="NZ_JBIUYY010000008.1"/>
</dbReference>
<dbReference type="SUPFAM" id="SSF48452">
    <property type="entry name" value="TPR-like"/>
    <property type="match status" value="1"/>
</dbReference>
<sequence length="111" mass="11627">MIEQSTPPAMENPRTEGVCLHNLAWTHWTRGRFEEAAATAERAAASLQRAGAAEAGAGGALADATRARAAGDREAAADALDRAAAETGRNVEMVRPAWLTEEARALRTAAS</sequence>
<dbReference type="Pfam" id="PF07721">
    <property type="entry name" value="TPR_4"/>
    <property type="match status" value="1"/>
</dbReference>
<reference evidence="1 2" key="1">
    <citation type="submission" date="2024-10" db="EMBL/GenBank/DDBJ databases">
        <title>The Natural Products Discovery Center: Release of the First 8490 Sequenced Strains for Exploring Actinobacteria Biosynthetic Diversity.</title>
        <authorList>
            <person name="Kalkreuter E."/>
            <person name="Kautsar S.A."/>
            <person name="Yang D."/>
            <person name="Bader C.D."/>
            <person name="Teijaro C.N."/>
            <person name="Fluegel L."/>
            <person name="Davis C.M."/>
            <person name="Simpson J.R."/>
            <person name="Lauterbach L."/>
            <person name="Steele A.D."/>
            <person name="Gui C."/>
            <person name="Meng S."/>
            <person name="Li G."/>
            <person name="Viehrig K."/>
            <person name="Ye F."/>
            <person name="Su P."/>
            <person name="Kiefer A.F."/>
            <person name="Nichols A."/>
            <person name="Cepeda A.J."/>
            <person name="Yan W."/>
            <person name="Fan B."/>
            <person name="Jiang Y."/>
            <person name="Adhikari A."/>
            <person name="Zheng C.-J."/>
            <person name="Schuster L."/>
            <person name="Cowan T.M."/>
            <person name="Smanski M.J."/>
            <person name="Chevrette M.G."/>
            <person name="De Carvalho L.P.S."/>
            <person name="Shen B."/>
        </authorList>
    </citation>
    <scope>NUCLEOTIDE SEQUENCE [LARGE SCALE GENOMIC DNA]</scope>
    <source>
        <strain evidence="1 2">NPDC087220</strain>
    </source>
</reference>
<evidence type="ECO:0000313" key="1">
    <source>
        <dbReference type="EMBL" id="MFJ2823410.1"/>
    </source>
</evidence>
<dbReference type="InterPro" id="IPR011990">
    <property type="entry name" value="TPR-like_helical_dom_sf"/>
</dbReference>
<keyword evidence="2" id="KW-1185">Reference proteome</keyword>
<name>A0ABW8EJK1_STRT5</name>
<organism evidence="1 2">
    <name type="scientific">Streptomyces toxytricini</name>
    <name type="common">Actinomyces toxytricini</name>
    <dbReference type="NCBI Taxonomy" id="67369"/>
    <lineage>
        <taxon>Bacteria</taxon>
        <taxon>Bacillati</taxon>
        <taxon>Actinomycetota</taxon>
        <taxon>Actinomycetes</taxon>
        <taxon>Kitasatosporales</taxon>
        <taxon>Streptomycetaceae</taxon>
        <taxon>Streptomyces</taxon>
    </lineage>
</organism>
<proteinExistence type="predicted"/>
<dbReference type="InterPro" id="IPR011717">
    <property type="entry name" value="TPR-4"/>
</dbReference>
<evidence type="ECO:0000313" key="2">
    <source>
        <dbReference type="Proteomes" id="UP001617351"/>
    </source>
</evidence>
<dbReference type="Proteomes" id="UP001617351">
    <property type="component" value="Unassembled WGS sequence"/>
</dbReference>
<comment type="caution">
    <text evidence="1">The sequence shown here is derived from an EMBL/GenBank/DDBJ whole genome shotgun (WGS) entry which is preliminary data.</text>
</comment>
<dbReference type="Gene3D" id="1.25.40.10">
    <property type="entry name" value="Tetratricopeptide repeat domain"/>
    <property type="match status" value="1"/>
</dbReference>